<keyword evidence="3" id="KW-0329">Glyoxylate bypass</keyword>
<dbReference type="SUPFAM" id="SSF51645">
    <property type="entry name" value="Malate synthase G"/>
    <property type="match status" value="1"/>
</dbReference>
<dbReference type="PANTHER" id="PTHR42902:SF1">
    <property type="entry name" value="MALATE SYNTHASE 1-RELATED"/>
    <property type="match status" value="1"/>
</dbReference>
<evidence type="ECO:0000313" key="5">
    <source>
        <dbReference type="EMBL" id="RWS18730.1"/>
    </source>
</evidence>
<dbReference type="GO" id="GO:0006097">
    <property type="term" value="P:glyoxylate cycle"/>
    <property type="evidence" value="ECO:0007669"/>
    <property type="project" value="UniProtKB-UniPathway"/>
</dbReference>
<comment type="pathway">
    <text evidence="3">Carbohydrate metabolism; glyoxylate cycle; (S)-malate from isocitrate: step 2/2.</text>
</comment>
<evidence type="ECO:0000256" key="2">
    <source>
        <dbReference type="ARBA" id="ARBA00012636"/>
    </source>
</evidence>
<dbReference type="PROSITE" id="PS00510">
    <property type="entry name" value="MALATE_SYNTHASE"/>
    <property type="match status" value="1"/>
</dbReference>
<dbReference type="InterPro" id="IPR011076">
    <property type="entry name" value="Malate_synth_sf"/>
</dbReference>
<comment type="catalytic activity">
    <reaction evidence="3">
        <text>glyoxylate + acetyl-CoA + H2O = (S)-malate + CoA + H(+)</text>
        <dbReference type="Rhea" id="RHEA:18181"/>
        <dbReference type="ChEBI" id="CHEBI:15377"/>
        <dbReference type="ChEBI" id="CHEBI:15378"/>
        <dbReference type="ChEBI" id="CHEBI:15589"/>
        <dbReference type="ChEBI" id="CHEBI:36655"/>
        <dbReference type="ChEBI" id="CHEBI:57287"/>
        <dbReference type="ChEBI" id="CHEBI:57288"/>
        <dbReference type="EC" id="2.3.3.9"/>
    </reaction>
</comment>
<evidence type="ECO:0000259" key="4">
    <source>
        <dbReference type="Pfam" id="PF01274"/>
    </source>
</evidence>
<dbReference type="GO" id="GO:0005737">
    <property type="term" value="C:cytoplasm"/>
    <property type="evidence" value="ECO:0007669"/>
    <property type="project" value="TreeGrafter"/>
</dbReference>
<reference evidence="5 6" key="1">
    <citation type="journal article" date="2018" name="Gigascience">
        <title>Genomes of trombidid mites reveal novel predicted allergens and laterally-transferred genes associated with secondary metabolism.</title>
        <authorList>
            <person name="Dong X."/>
            <person name="Chaisiri K."/>
            <person name="Xia D."/>
            <person name="Armstrong S.D."/>
            <person name="Fang Y."/>
            <person name="Donnelly M.J."/>
            <person name="Kadowaki T."/>
            <person name="McGarry J.W."/>
            <person name="Darby A.C."/>
            <person name="Makepeace B.L."/>
        </authorList>
    </citation>
    <scope>NUCLEOTIDE SEQUENCE [LARGE SCALE GENOMIC DNA]</scope>
    <source>
        <strain evidence="5">UoL-UT</strain>
    </source>
</reference>
<proteinExistence type="inferred from homology"/>
<evidence type="ECO:0000256" key="1">
    <source>
        <dbReference type="ARBA" id="ARBA00006394"/>
    </source>
</evidence>
<dbReference type="InterPro" id="IPR019830">
    <property type="entry name" value="Malate_synthase_CS"/>
</dbReference>
<dbReference type="OrthoDB" id="4078635at2759"/>
<dbReference type="VEuPathDB" id="VectorBase:LDEU013310"/>
<dbReference type="EMBL" id="NCKV01035247">
    <property type="protein sequence ID" value="RWS18730.1"/>
    <property type="molecule type" value="Genomic_DNA"/>
</dbReference>
<accession>A0A443RU13</accession>
<dbReference type="InterPro" id="IPR006252">
    <property type="entry name" value="Malate_synthA"/>
</dbReference>
<feature type="non-terminal residue" evidence="5">
    <location>
        <position position="1"/>
    </location>
</feature>
<keyword evidence="6" id="KW-1185">Reference proteome</keyword>
<comment type="caution">
    <text evidence="5">The sequence shown here is derived from an EMBL/GenBank/DDBJ whole genome shotgun (WGS) entry which is preliminary data.</text>
</comment>
<keyword evidence="3" id="KW-0808">Transferase</keyword>
<organism evidence="5 6">
    <name type="scientific">Leptotrombidium deliense</name>
    <dbReference type="NCBI Taxonomy" id="299467"/>
    <lineage>
        <taxon>Eukaryota</taxon>
        <taxon>Metazoa</taxon>
        <taxon>Ecdysozoa</taxon>
        <taxon>Arthropoda</taxon>
        <taxon>Chelicerata</taxon>
        <taxon>Arachnida</taxon>
        <taxon>Acari</taxon>
        <taxon>Acariformes</taxon>
        <taxon>Trombidiformes</taxon>
        <taxon>Prostigmata</taxon>
        <taxon>Anystina</taxon>
        <taxon>Parasitengona</taxon>
        <taxon>Trombiculoidea</taxon>
        <taxon>Trombiculidae</taxon>
        <taxon>Leptotrombidium</taxon>
    </lineage>
</organism>
<protein>
    <recommendedName>
        <fullName evidence="2 3">Malate synthase</fullName>
        <ecNumber evidence="2 3">2.3.3.9</ecNumber>
    </recommendedName>
</protein>
<feature type="non-terminal residue" evidence="5">
    <location>
        <position position="235"/>
    </location>
</feature>
<dbReference type="InterPro" id="IPR001465">
    <property type="entry name" value="Malate_synthase_TIM"/>
</dbReference>
<gene>
    <name evidence="5" type="ORF">B4U80_09908</name>
</gene>
<dbReference type="GO" id="GO:0004474">
    <property type="term" value="F:malate synthase activity"/>
    <property type="evidence" value="ECO:0007669"/>
    <property type="project" value="UniProtKB-EC"/>
</dbReference>
<dbReference type="UniPathway" id="UPA00703">
    <property type="reaction ID" value="UER00720"/>
</dbReference>
<dbReference type="STRING" id="299467.A0A443RU13"/>
<evidence type="ECO:0000256" key="3">
    <source>
        <dbReference type="RuleBase" id="RU000555"/>
    </source>
</evidence>
<keyword evidence="3" id="KW-0816">Tricarboxylic acid cycle</keyword>
<evidence type="ECO:0000313" key="6">
    <source>
        <dbReference type="Proteomes" id="UP000288716"/>
    </source>
</evidence>
<dbReference type="GO" id="GO:0006099">
    <property type="term" value="P:tricarboxylic acid cycle"/>
    <property type="evidence" value="ECO:0007669"/>
    <property type="project" value="UniProtKB-KW"/>
</dbReference>
<feature type="domain" description="Malate synthase TIM barrel" evidence="4">
    <location>
        <begin position="2"/>
        <end position="205"/>
    </location>
</feature>
<name>A0A443RU13_9ACAR</name>
<dbReference type="PANTHER" id="PTHR42902">
    <property type="entry name" value="MALATE SYNTHASE"/>
    <property type="match status" value="1"/>
</dbReference>
<sequence>LSRGSGPYFYLPKLESHLEARLWNDVFLFAQNELGLQTGTIKATVLIETILAALEMEEILYELKEHSAGLNAGRWDYIFSCIKKFQKDPNFVFADRGLITMNTTFMRAYCLALVKSCHKRNAPAIGGMSALIPIRNDPEANEKAMEGVRADKARNAKDGFDGGWIAHPGLVDIEMKEFTAVLGDRDNQIEKKRDDVNVAAKDLLDFGPQKPITEHGLKMNIAVGIRYLGSWLAGN</sequence>
<dbReference type="InterPro" id="IPR046363">
    <property type="entry name" value="MS_N_TIM-barrel_dom"/>
</dbReference>
<dbReference type="Gene3D" id="3.20.20.360">
    <property type="entry name" value="Malate synthase, domain 3"/>
    <property type="match status" value="1"/>
</dbReference>
<comment type="similarity">
    <text evidence="1 3">Belongs to the malate synthase family.</text>
</comment>
<dbReference type="Pfam" id="PF01274">
    <property type="entry name" value="MS_TIM-barrel"/>
    <property type="match status" value="1"/>
</dbReference>
<dbReference type="AlphaFoldDB" id="A0A443RU13"/>
<dbReference type="EC" id="2.3.3.9" evidence="2 3"/>
<dbReference type="Proteomes" id="UP000288716">
    <property type="component" value="Unassembled WGS sequence"/>
</dbReference>